<keyword evidence="1" id="KW-0732">Signal</keyword>
<accession>A0A3M7P741</accession>
<name>A0A3M7P741_BRAPC</name>
<evidence type="ECO:0000313" key="3">
    <source>
        <dbReference type="Proteomes" id="UP000276133"/>
    </source>
</evidence>
<feature type="signal peptide" evidence="1">
    <location>
        <begin position="1"/>
        <end position="26"/>
    </location>
</feature>
<evidence type="ECO:0000256" key="1">
    <source>
        <dbReference type="SAM" id="SignalP"/>
    </source>
</evidence>
<organism evidence="2 3">
    <name type="scientific">Brachionus plicatilis</name>
    <name type="common">Marine rotifer</name>
    <name type="synonym">Brachionus muelleri</name>
    <dbReference type="NCBI Taxonomy" id="10195"/>
    <lineage>
        <taxon>Eukaryota</taxon>
        <taxon>Metazoa</taxon>
        <taxon>Spiralia</taxon>
        <taxon>Gnathifera</taxon>
        <taxon>Rotifera</taxon>
        <taxon>Eurotatoria</taxon>
        <taxon>Monogononta</taxon>
        <taxon>Pseudotrocha</taxon>
        <taxon>Ploima</taxon>
        <taxon>Brachionidae</taxon>
        <taxon>Brachionus</taxon>
    </lineage>
</organism>
<dbReference type="EMBL" id="REGN01012765">
    <property type="protein sequence ID" value="RMZ94872.1"/>
    <property type="molecule type" value="Genomic_DNA"/>
</dbReference>
<comment type="caution">
    <text evidence="2">The sequence shown here is derived from an EMBL/GenBank/DDBJ whole genome shotgun (WGS) entry which is preliminary data.</text>
</comment>
<protein>
    <submittedName>
        <fullName evidence="2">Uncharacterized protein</fullName>
    </submittedName>
</protein>
<gene>
    <name evidence="2" type="ORF">BpHYR1_026537</name>
</gene>
<dbReference type="AlphaFoldDB" id="A0A3M7P741"/>
<proteinExistence type="predicted"/>
<dbReference type="Proteomes" id="UP000276133">
    <property type="component" value="Unassembled WGS sequence"/>
</dbReference>
<sequence>MTSMVKTKYFLVILGIIALIPKGLEASNQLVNNADEHLIKPQLAENSNENYENNEEMERLIKLDQRFKAMLPYLYEAYLEANLGDDEAESEESYDKRYKKDSPFRDYRRQTARWDIGYGKRGGMKPNAFLDALYGKRSSLKFFNPKMTFGRKQQWDIQYGK</sequence>
<dbReference type="OrthoDB" id="10489561at2759"/>
<feature type="chain" id="PRO_5018089931" evidence="1">
    <location>
        <begin position="27"/>
        <end position="161"/>
    </location>
</feature>
<evidence type="ECO:0000313" key="2">
    <source>
        <dbReference type="EMBL" id="RMZ94872.1"/>
    </source>
</evidence>
<keyword evidence="3" id="KW-1185">Reference proteome</keyword>
<reference evidence="2 3" key="1">
    <citation type="journal article" date="2018" name="Sci. Rep.">
        <title>Genomic signatures of local adaptation to the degree of environmental predictability in rotifers.</title>
        <authorList>
            <person name="Franch-Gras L."/>
            <person name="Hahn C."/>
            <person name="Garcia-Roger E.M."/>
            <person name="Carmona M.J."/>
            <person name="Serra M."/>
            <person name="Gomez A."/>
        </authorList>
    </citation>
    <scope>NUCLEOTIDE SEQUENCE [LARGE SCALE GENOMIC DNA]</scope>
    <source>
        <strain evidence="2">HYR1</strain>
    </source>
</reference>